<dbReference type="KEGG" id="nmo:Nmlp_1581"/>
<protein>
    <submittedName>
        <fullName evidence="2">Uncharacterized protein</fullName>
    </submittedName>
</protein>
<dbReference type="HOGENOM" id="CLU_2821015_0_0_2"/>
<reference evidence="2 3" key="1">
    <citation type="journal article" date="2013" name="Genome Announc.">
        <title>Genome of the haloarchaeon Natronomonas moolapensis, a neutrophilic member of a previously haloalkaliphilic genus.</title>
        <authorList>
            <person name="Dyall-Smith M.L."/>
            <person name="Pfeiffer F."/>
            <person name="Oberwinkler T."/>
            <person name="Klee K."/>
            <person name="Rampp M."/>
            <person name="Palm P."/>
            <person name="Gross K."/>
            <person name="Schuster S.C."/>
            <person name="Oesterhelt D."/>
        </authorList>
    </citation>
    <scope>NUCLEOTIDE SEQUENCE [LARGE SCALE GENOMIC DNA]</scope>
    <source>
        <strain evidence="3">DSM 18674 / JCM 14361 / 8.8.11</strain>
    </source>
</reference>
<dbReference type="Proteomes" id="UP000011867">
    <property type="component" value="Chromosome"/>
</dbReference>
<gene>
    <name evidence="2" type="ordered locus">Nmlp_1581</name>
</gene>
<sequence length="66" mass="7702">MERKWFEEHSGPPIHGLSVLRGDETREHVRDVIQNANDHNETEFSNALLEAIEHERDETFESSESI</sequence>
<dbReference type="AlphaFoldDB" id="M1XP52"/>
<evidence type="ECO:0000256" key="1">
    <source>
        <dbReference type="SAM" id="MobiDB-lite"/>
    </source>
</evidence>
<evidence type="ECO:0000313" key="3">
    <source>
        <dbReference type="Proteomes" id="UP000011867"/>
    </source>
</evidence>
<organism evidence="2 3">
    <name type="scientific">Natronomonas moolapensis (strain DSM 18674 / CECT 7526 / JCM 14361 / 8.8.11)</name>
    <dbReference type="NCBI Taxonomy" id="268739"/>
    <lineage>
        <taxon>Archaea</taxon>
        <taxon>Methanobacteriati</taxon>
        <taxon>Methanobacteriota</taxon>
        <taxon>Stenosarchaea group</taxon>
        <taxon>Halobacteria</taxon>
        <taxon>Halobacteriales</taxon>
        <taxon>Natronomonadaceae</taxon>
        <taxon>Natronomonas</taxon>
    </lineage>
</organism>
<keyword evidence="3" id="KW-1185">Reference proteome</keyword>
<dbReference type="STRING" id="268739.Nmlp_1581"/>
<dbReference type="EMBL" id="HF582854">
    <property type="protein sequence ID" value="CCQ35780.1"/>
    <property type="molecule type" value="Genomic_DNA"/>
</dbReference>
<feature type="compositionally biased region" description="Basic and acidic residues" evidence="1">
    <location>
        <begin position="1"/>
        <end position="10"/>
    </location>
</feature>
<name>M1XP52_NATM8</name>
<evidence type="ECO:0000313" key="2">
    <source>
        <dbReference type="EMBL" id="CCQ35780.1"/>
    </source>
</evidence>
<proteinExistence type="predicted"/>
<accession>M1XP52</accession>
<feature type="region of interest" description="Disordered" evidence="1">
    <location>
        <begin position="1"/>
        <end position="22"/>
    </location>
</feature>